<dbReference type="EMBL" id="JAJSOF020000015">
    <property type="protein sequence ID" value="KAJ4441612.1"/>
    <property type="molecule type" value="Genomic_DNA"/>
</dbReference>
<sequence length="127" mass="14675">MLQLCWEYDKEIARIHNDFSTSFPDVPLPTRQHLRKLDLKFERTGNIRHASRSGRPRAVRSKENAQLVTLAFVASPHKSTRKVFSVLRSNSDELKMSIENAFYIINEDKPSLSRICESVVKSSHEMC</sequence>
<reference evidence="1 2" key="1">
    <citation type="journal article" date="2022" name="Allergy">
        <title>Genome assembly and annotation of Periplaneta americana reveal a comprehensive cockroach allergen profile.</title>
        <authorList>
            <person name="Wang L."/>
            <person name="Xiong Q."/>
            <person name="Saelim N."/>
            <person name="Wang L."/>
            <person name="Nong W."/>
            <person name="Wan A.T."/>
            <person name="Shi M."/>
            <person name="Liu X."/>
            <person name="Cao Q."/>
            <person name="Hui J.H.L."/>
            <person name="Sookrung N."/>
            <person name="Leung T.F."/>
            <person name="Tungtrongchitr A."/>
            <person name="Tsui S.K.W."/>
        </authorList>
    </citation>
    <scope>NUCLEOTIDE SEQUENCE [LARGE SCALE GENOMIC DNA]</scope>
    <source>
        <strain evidence="1">PWHHKU_190912</strain>
    </source>
</reference>
<evidence type="ECO:0000313" key="1">
    <source>
        <dbReference type="EMBL" id="KAJ4441612.1"/>
    </source>
</evidence>
<organism evidence="1 2">
    <name type="scientific">Periplaneta americana</name>
    <name type="common">American cockroach</name>
    <name type="synonym">Blatta americana</name>
    <dbReference type="NCBI Taxonomy" id="6978"/>
    <lineage>
        <taxon>Eukaryota</taxon>
        <taxon>Metazoa</taxon>
        <taxon>Ecdysozoa</taxon>
        <taxon>Arthropoda</taxon>
        <taxon>Hexapoda</taxon>
        <taxon>Insecta</taxon>
        <taxon>Pterygota</taxon>
        <taxon>Neoptera</taxon>
        <taxon>Polyneoptera</taxon>
        <taxon>Dictyoptera</taxon>
        <taxon>Blattodea</taxon>
        <taxon>Blattoidea</taxon>
        <taxon>Blattidae</taxon>
        <taxon>Blattinae</taxon>
        <taxon>Periplaneta</taxon>
    </lineage>
</organism>
<evidence type="ECO:0000313" key="2">
    <source>
        <dbReference type="Proteomes" id="UP001148838"/>
    </source>
</evidence>
<comment type="caution">
    <text evidence="1">The sequence shown here is derived from an EMBL/GenBank/DDBJ whole genome shotgun (WGS) entry which is preliminary data.</text>
</comment>
<keyword evidence="2" id="KW-1185">Reference proteome</keyword>
<accession>A0ABQ8T547</accession>
<dbReference type="Proteomes" id="UP001148838">
    <property type="component" value="Unassembled WGS sequence"/>
</dbReference>
<gene>
    <name evidence="1" type="ORF">ANN_11468</name>
</gene>
<protein>
    <recommendedName>
        <fullName evidence="3">DUF4817 domain-containing protein</fullName>
    </recommendedName>
</protein>
<evidence type="ECO:0008006" key="3">
    <source>
        <dbReference type="Google" id="ProtNLM"/>
    </source>
</evidence>
<proteinExistence type="predicted"/>
<name>A0ABQ8T547_PERAM</name>